<accession>A0A0M6XU46</accession>
<proteinExistence type="predicted"/>
<keyword evidence="2" id="KW-1185">Reference proteome</keyword>
<protein>
    <submittedName>
        <fullName evidence="1">Uncharacterized protein</fullName>
    </submittedName>
</protein>
<evidence type="ECO:0000313" key="2">
    <source>
        <dbReference type="Proteomes" id="UP000048908"/>
    </source>
</evidence>
<evidence type="ECO:0000313" key="1">
    <source>
        <dbReference type="EMBL" id="CTQ34659.1"/>
    </source>
</evidence>
<dbReference type="PANTHER" id="PTHR47515:SF1">
    <property type="entry name" value="BLR2054 PROTEIN"/>
    <property type="match status" value="1"/>
</dbReference>
<dbReference type="SUPFAM" id="SSF53098">
    <property type="entry name" value="Ribonuclease H-like"/>
    <property type="match status" value="1"/>
</dbReference>
<reference evidence="1 2" key="1">
    <citation type="submission" date="2015-07" db="EMBL/GenBank/DDBJ databases">
        <authorList>
            <person name="Noorani M."/>
        </authorList>
    </citation>
    <scope>NUCLEOTIDE SEQUENCE [LARGE SCALE GENOMIC DNA]</scope>
    <source>
        <strain evidence="1 2">CECT 5088</strain>
    </source>
</reference>
<sequence>MGTTTLDRVCAKTDHPKTIRVDQDSELICRDRDLRACANEVTLDLSRSRKLTDDGLMEAFDRKLRSECPNVDWFLTLADARK</sequence>
<dbReference type="InterPro" id="IPR012337">
    <property type="entry name" value="RNaseH-like_sf"/>
</dbReference>
<dbReference type="STRING" id="282197.SAMN04488517_1091"/>
<gene>
    <name evidence="1" type="ORF">JAN5088_03455</name>
</gene>
<dbReference type="Proteomes" id="UP000048908">
    <property type="component" value="Unassembled WGS sequence"/>
</dbReference>
<dbReference type="EMBL" id="CXPG01000024">
    <property type="protein sequence ID" value="CTQ34659.1"/>
    <property type="molecule type" value="Genomic_DNA"/>
</dbReference>
<dbReference type="AlphaFoldDB" id="A0A0M6XU46"/>
<name>A0A0M6XU46_9RHOB</name>
<dbReference type="PANTHER" id="PTHR47515">
    <property type="entry name" value="LOW CALCIUM RESPONSE LOCUS PROTEIN T"/>
    <property type="match status" value="1"/>
</dbReference>
<organism evidence="1 2">
    <name type="scientific">Jannaschia rubra</name>
    <dbReference type="NCBI Taxonomy" id="282197"/>
    <lineage>
        <taxon>Bacteria</taxon>
        <taxon>Pseudomonadati</taxon>
        <taxon>Pseudomonadota</taxon>
        <taxon>Alphaproteobacteria</taxon>
        <taxon>Rhodobacterales</taxon>
        <taxon>Roseobacteraceae</taxon>
        <taxon>Jannaschia</taxon>
    </lineage>
</organism>